<sequence>MKPVTLLLLAFVLVYTASTKNDDRSRLKEIIDNVRMLLEKSTKFLNEMVPNEFDKIRCSKNGPQDFCIAEEILSGINYTQYGITNTEWRIVRILQQYRTNHSANCTVKQDEDEQQLSDLLKNLGCCAQSKYRHHKRSRRSADNIYEKFCESKN</sequence>
<accession>A0ACC2HGB2</accession>
<dbReference type="EMBL" id="CM055729">
    <property type="protein sequence ID" value="KAJ8015024.1"/>
    <property type="molecule type" value="Genomic_DNA"/>
</dbReference>
<gene>
    <name evidence="1" type="ORF">DPEC_G00021850</name>
</gene>
<proteinExistence type="predicted"/>
<evidence type="ECO:0000313" key="1">
    <source>
        <dbReference type="EMBL" id="KAJ8015024.1"/>
    </source>
</evidence>
<dbReference type="Proteomes" id="UP001157502">
    <property type="component" value="Chromosome 2"/>
</dbReference>
<reference evidence="1" key="1">
    <citation type="submission" date="2021-05" db="EMBL/GenBank/DDBJ databases">
        <authorList>
            <person name="Pan Q."/>
            <person name="Jouanno E."/>
            <person name="Zahm M."/>
            <person name="Klopp C."/>
            <person name="Cabau C."/>
            <person name="Louis A."/>
            <person name="Berthelot C."/>
            <person name="Parey E."/>
            <person name="Roest Crollius H."/>
            <person name="Montfort J."/>
            <person name="Robinson-Rechavi M."/>
            <person name="Bouchez O."/>
            <person name="Lampietro C."/>
            <person name="Lopez Roques C."/>
            <person name="Donnadieu C."/>
            <person name="Postlethwait J."/>
            <person name="Bobe J."/>
            <person name="Dillon D."/>
            <person name="Chandos A."/>
            <person name="von Hippel F."/>
            <person name="Guiguen Y."/>
        </authorList>
    </citation>
    <scope>NUCLEOTIDE SEQUENCE</scope>
    <source>
        <strain evidence="1">YG-Jan2019</strain>
    </source>
</reference>
<comment type="caution">
    <text evidence="1">The sequence shown here is derived from an EMBL/GenBank/DDBJ whole genome shotgun (WGS) entry which is preliminary data.</text>
</comment>
<evidence type="ECO:0000313" key="2">
    <source>
        <dbReference type="Proteomes" id="UP001157502"/>
    </source>
</evidence>
<keyword evidence="2" id="KW-1185">Reference proteome</keyword>
<organism evidence="1 2">
    <name type="scientific">Dallia pectoralis</name>
    <name type="common">Alaska blackfish</name>
    <dbReference type="NCBI Taxonomy" id="75939"/>
    <lineage>
        <taxon>Eukaryota</taxon>
        <taxon>Metazoa</taxon>
        <taxon>Chordata</taxon>
        <taxon>Craniata</taxon>
        <taxon>Vertebrata</taxon>
        <taxon>Euteleostomi</taxon>
        <taxon>Actinopterygii</taxon>
        <taxon>Neopterygii</taxon>
        <taxon>Teleostei</taxon>
        <taxon>Protacanthopterygii</taxon>
        <taxon>Esociformes</taxon>
        <taxon>Umbridae</taxon>
        <taxon>Dallia</taxon>
    </lineage>
</organism>
<protein>
    <submittedName>
        <fullName evidence="1">Uncharacterized protein</fullName>
    </submittedName>
</protein>
<name>A0ACC2HGB2_DALPE</name>